<dbReference type="SUPFAM" id="SSF48726">
    <property type="entry name" value="Immunoglobulin"/>
    <property type="match status" value="1"/>
</dbReference>
<dbReference type="Gene3D" id="2.60.40.10">
    <property type="entry name" value="Immunoglobulins"/>
    <property type="match status" value="1"/>
</dbReference>
<protein>
    <recommendedName>
        <fullName evidence="3">Ig-like domain-containing protein</fullName>
    </recommendedName>
</protein>
<feature type="domain" description="Ig-like" evidence="3">
    <location>
        <begin position="24"/>
        <end position="99"/>
    </location>
</feature>
<dbReference type="SMART" id="SM00406">
    <property type="entry name" value="IGv"/>
    <property type="match status" value="1"/>
</dbReference>
<keyword evidence="5" id="KW-1185">Reference proteome</keyword>
<dbReference type="Pfam" id="PF07686">
    <property type="entry name" value="V-set"/>
    <property type="match status" value="1"/>
</dbReference>
<comment type="caution">
    <text evidence="4">The sequence shown here is derived from an EMBL/GenBank/DDBJ whole genome shotgun (WGS) entry which is preliminary data.</text>
</comment>
<name>A0ABR0YZC8_HUSHU</name>
<accession>A0ABR0YZC8</accession>
<dbReference type="InterPro" id="IPR036179">
    <property type="entry name" value="Ig-like_dom_sf"/>
</dbReference>
<gene>
    <name evidence="4" type="ORF">HHUSO_G21638</name>
</gene>
<dbReference type="PANTHER" id="PTHR23268">
    <property type="entry name" value="T-CELL RECEPTOR BETA CHAIN"/>
    <property type="match status" value="1"/>
</dbReference>
<evidence type="ECO:0000313" key="4">
    <source>
        <dbReference type="EMBL" id="KAK6477945.1"/>
    </source>
</evidence>
<dbReference type="InterPro" id="IPR013106">
    <property type="entry name" value="Ig_V-set"/>
</dbReference>
<organism evidence="4 5">
    <name type="scientific">Huso huso</name>
    <name type="common">Beluga</name>
    <name type="synonym">Acipenser huso</name>
    <dbReference type="NCBI Taxonomy" id="61971"/>
    <lineage>
        <taxon>Eukaryota</taxon>
        <taxon>Metazoa</taxon>
        <taxon>Chordata</taxon>
        <taxon>Craniata</taxon>
        <taxon>Vertebrata</taxon>
        <taxon>Euteleostomi</taxon>
        <taxon>Actinopterygii</taxon>
        <taxon>Chondrostei</taxon>
        <taxon>Acipenseriformes</taxon>
        <taxon>Acipenseridae</taxon>
        <taxon>Huso</taxon>
    </lineage>
</organism>
<dbReference type="SMART" id="SM00409">
    <property type="entry name" value="IG"/>
    <property type="match status" value="1"/>
</dbReference>
<evidence type="ECO:0000313" key="5">
    <source>
        <dbReference type="Proteomes" id="UP001369086"/>
    </source>
</evidence>
<dbReference type="InterPro" id="IPR050413">
    <property type="entry name" value="TCR_beta_variable"/>
</dbReference>
<keyword evidence="1" id="KW-0732">Signal</keyword>
<feature type="non-terminal residue" evidence="4">
    <location>
        <position position="1"/>
    </location>
</feature>
<sequence length="132" mass="14078">FSFLSGVDSLSVQQSPAFLSKQTGDSVKISCAVTGYATPYIYWYRQDPHSGPQLLFSSLSAPSVDPTSLGQFTASRPNSSHFFLESTGVAVNDSAVYYCAGNPHSDSNTDTLCTKTTPALSLVTFLSVYASL</sequence>
<dbReference type="InterPro" id="IPR007110">
    <property type="entry name" value="Ig-like_dom"/>
</dbReference>
<dbReference type="EMBL" id="JAHFZB010000020">
    <property type="protein sequence ID" value="KAK6477945.1"/>
    <property type="molecule type" value="Genomic_DNA"/>
</dbReference>
<reference evidence="4 5" key="1">
    <citation type="submission" date="2021-05" db="EMBL/GenBank/DDBJ databases">
        <authorList>
            <person name="Zahm M."/>
            <person name="Klopp C."/>
            <person name="Cabau C."/>
            <person name="Kuhl H."/>
            <person name="Suciu R."/>
            <person name="Ciorpac M."/>
            <person name="Holostenco D."/>
            <person name="Gessner J."/>
            <person name="Wuertz S."/>
            <person name="Hohne C."/>
            <person name="Stock M."/>
            <person name="Gislard M."/>
            <person name="Lluch J."/>
            <person name="Milhes M."/>
            <person name="Lampietro C."/>
            <person name="Lopez Roques C."/>
            <person name="Donnadieu C."/>
            <person name="Du K."/>
            <person name="Schartl M."/>
            <person name="Guiguen Y."/>
        </authorList>
    </citation>
    <scope>NUCLEOTIDE SEQUENCE [LARGE SCALE GENOMIC DNA]</scope>
    <source>
        <strain evidence="4">Hh-F2</strain>
        <tissue evidence="4">Blood</tissue>
    </source>
</reference>
<dbReference type="CDD" id="cd00099">
    <property type="entry name" value="IgV"/>
    <property type="match status" value="1"/>
</dbReference>
<evidence type="ECO:0000259" key="3">
    <source>
        <dbReference type="PROSITE" id="PS50835"/>
    </source>
</evidence>
<dbReference type="InterPro" id="IPR013783">
    <property type="entry name" value="Ig-like_fold"/>
</dbReference>
<keyword evidence="2" id="KW-0391">Immunity</keyword>
<evidence type="ECO:0000256" key="1">
    <source>
        <dbReference type="ARBA" id="ARBA00022729"/>
    </source>
</evidence>
<evidence type="ECO:0000256" key="2">
    <source>
        <dbReference type="ARBA" id="ARBA00022859"/>
    </source>
</evidence>
<dbReference type="PROSITE" id="PS50835">
    <property type="entry name" value="IG_LIKE"/>
    <property type="match status" value="1"/>
</dbReference>
<dbReference type="Proteomes" id="UP001369086">
    <property type="component" value="Unassembled WGS sequence"/>
</dbReference>
<proteinExistence type="predicted"/>
<dbReference type="InterPro" id="IPR003599">
    <property type="entry name" value="Ig_sub"/>
</dbReference>
<dbReference type="PANTHER" id="PTHR23268:SF31">
    <property type="entry name" value="T CELL RECEPTOR BETA VARIABLE 30"/>
    <property type="match status" value="1"/>
</dbReference>